<dbReference type="Pfam" id="PF04248">
    <property type="entry name" value="NTP_transf_9"/>
    <property type="match status" value="1"/>
</dbReference>
<dbReference type="InterPro" id="IPR007361">
    <property type="entry name" value="DUF427"/>
</dbReference>
<dbReference type="RefSeq" id="WP_407671382.1">
    <property type="nucleotide sequence ID" value="NZ_BAABGK010000040.1"/>
</dbReference>
<organism evidence="2 3">
    <name type="scientific">Paeniglutamicibacter cryotolerans</name>
    <dbReference type="NCBI Taxonomy" id="670079"/>
    <lineage>
        <taxon>Bacteria</taxon>
        <taxon>Bacillati</taxon>
        <taxon>Actinomycetota</taxon>
        <taxon>Actinomycetes</taxon>
        <taxon>Micrococcales</taxon>
        <taxon>Micrococcaceae</taxon>
        <taxon>Paeniglutamicibacter</taxon>
    </lineage>
</organism>
<proteinExistence type="predicted"/>
<dbReference type="PANTHER" id="PTHR43058">
    <property type="entry name" value="SLR0655 PROTEIN"/>
    <property type="match status" value="1"/>
</dbReference>
<dbReference type="AlphaFoldDB" id="A0A839QZ26"/>
<gene>
    <name evidence="2" type="ORF">E9229_003468</name>
</gene>
<feature type="domain" description="DUF427" evidence="1">
    <location>
        <begin position="1"/>
        <end position="84"/>
    </location>
</feature>
<dbReference type="Gene3D" id="2.170.150.40">
    <property type="entry name" value="Domain of unknown function (DUF427)"/>
    <property type="match status" value="1"/>
</dbReference>
<reference evidence="2 3" key="1">
    <citation type="submission" date="2020-08" db="EMBL/GenBank/DDBJ databases">
        <title>Sequencing the genomes of 1000 actinobacteria strains.</title>
        <authorList>
            <person name="Klenk H.-P."/>
        </authorList>
    </citation>
    <scope>NUCLEOTIDE SEQUENCE [LARGE SCALE GENOMIC DNA]</scope>
    <source>
        <strain evidence="2 3">DSM 22826</strain>
    </source>
</reference>
<protein>
    <submittedName>
        <fullName evidence="2">Uncharacterized protein (DUF427 family)</fullName>
    </submittedName>
</protein>
<dbReference type="PANTHER" id="PTHR43058:SF1">
    <property type="entry name" value="DUF427 DOMAIN-CONTAINING PROTEIN"/>
    <property type="match status" value="1"/>
</dbReference>
<dbReference type="Proteomes" id="UP000523000">
    <property type="component" value="Unassembled WGS sequence"/>
</dbReference>
<dbReference type="EMBL" id="JACHVS010000002">
    <property type="protein sequence ID" value="MBB2997221.1"/>
    <property type="molecule type" value="Genomic_DNA"/>
</dbReference>
<evidence type="ECO:0000259" key="1">
    <source>
        <dbReference type="Pfam" id="PF04248"/>
    </source>
</evidence>
<keyword evidence="3" id="KW-1185">Reference proteome</keyword>
<evidence type="ECO:0000313" key="2">
    <source>
        <dbReference type="EMBL" id="MBB2997221.1"/>
    </source>
</evidence>
<evidence type="ECO:0000313" key="3">
    <source>
        <dbReference type="Proteomes" id="UP000523000"/>
    </source>
</evidence>
<comment type="caution">
    <text evidence="2">The sequence shown here is derived from an EMBL/GenBank/DDBJ whole genome shotgun (WGS) entry which is preliminary data.</text>
</comment>
<sequence>MIADTTDAVRVLETSHPPVYYLPLDSFPAGALIAVQGTSFCEFKGAAHYFDVVAGGIVAPRAAWIYLEPAHGFEELSTRVALYPSHMDSCEINGEQVTAQKGDFYGGWITTQIVGPFKGGPGTAGW</sequence>
<name>A0A839QZ26_9MICC</name>
<accession>A0A839QZ26</accession>
<dbReference type="InterPro" id="IPR038694">
    <property type="entry name" value="DUF427_sf"/>
</dbReference>